<evidence type="ECO:0000313" key="8">
    <source>
        <dbReference type="EMBL" id="QFY44898.1"/>
    </source>
</evidence>
<keyword evidence="2 6" id="KW-0500">Molybdenum</keyword>
<dbReference type="PANTHER" id="PTHR30632">
    <property type="entry name" value="MOLYBDATE-BINDING PERIPLASMIC PROTEIN"/>
    <property type="match status" value="1"/>
</dbReference>
<protein>
    <submittedName>
        <fullName evidence="8">Molybdate ABC transporter substrate-binding protein</fullName>
    </submittedName>
</protein>
<keyword evidence="3 6" id="KW-0479">Metal-binding</keyword>
<accession>A0A5Q0BS47</accession>
<dbReference type="AlphaFoldDB" id="A0A5Q0BS47"/>
<evidence type="ECO:0000313" key="9">
    <source>
        <dbReference type="Proteomes" id="UP000325755"/>
    </source>
</evidence>
<dbReference type="InterPro" id="IPR044084">
    <property type="entry name" value="AvModA-like_subst-bd"/>
</dbReference>
<dbReference type="FunFam" id="3.40.190.10:FF:000035">
    <property type="entry name" value="Molybdate ABC transporter substrate-binding protein"/>
    <property type="match status" value="1"/>
</dbReference>
<comment type="similarity">
    <text evidence="1">Belongs to the bacterial solute-binding protein ModA family.</text>
</comment>
<dbReference type="GO" id="GO:0030973">
    <property type="term" value="F:molybdate ion binding"/>
    <property type="evidence" value="ECO:0007669"/>
    <property type="project" value="InterPro"/>
</dbReference>
<gene>
    <name evidence="8" type="primary">modA</name>
    <name evidence="8" type="ORF">F6R98_01780</name>
</gene>
<dbReference type="InParanoid" id="A0A5Q0BS47"/>
<evidence type="ECO:0000256" key="4">
    <source>
        <dbReference type="ARBA" id="ARBA00022729"/>
    </source>
</evidence>
<dbReference type="SUPFAM" id="SSF53850">
    <property type="entry name" value="Periplasmic binding protein-like II"/>
    <property type="match status" value="1"/>
</dbReference>
<comment type="subunit">
    <text evidence="5">The complex is composed of two ATP-binding proteins (ModC), two transmembrane proteins (ModB) and a solute-binding protein (ModA).</text>
</comment>
<dbReference type="Gene3D" id="3.40.190.10">
    <property type="entry name" value="Periplasmic binding protein-like II"/>
    <property type="match status" value="2"/>
</dbReference>
<feature type="binding site" evidence="6">
    <location>
        <position position="56"/>
    </location>
    <ligand>
        <name>molybdate</name>
        <dbReference type="ChEBI" id="CHEBI:36264"/>
    </ligand>
</feature>
<dbReference type="InterPro" id="IPR005950">
    <property type="entry name" value="ModA"/>
</dbReference>
<dbReference type="NCBIfam" id="TIGR01256">
    <property type="entry name" value="modA"/>
    <property type="match status" value="1"/>
</dbReference>
<dbReference type="KEGG" id="mmob:F6R98_01780"/>
<name>A0A5Q0BS47_9GAMM</name>
<dbReference type="InterPro" id="IPR050682">
    <property type="entry name" value="ModA/WtpA"/>
</dbReference>
<proteinExistence type="inferred from homology"/>
<dbReference type="GO" id="GO:1901359">
    <property type="term" value="F:tungstate binding"/>
    <property type="evidence" value="ECO:0007669"/>
    <property type="project" value="UniProtKB-ARBA"/>
</dbReference>
<evidence type="ECO:0000256" key="6">
    <source>
        <dbReference type="PIRSR" id="PIRSR004846-1"/>
    </source>
</evidence>
<organism evidence="8 9">
    <name type="scientific">Candidatus Methylospira mobilis</name>
    <dbReference type="NCBI Taxonomy" id="1808979"/>
    <lineage>
        <taxon>Bacteria</taxon>
        <taxon>Pseudomonadati</taxon>
        <taxon>Pseudomonadota</taxon>
        <taxon>Gammaproteobacteria</taxon>
        <taxon>Methylococcales</taxon>
        <taxon>Methylococcaceae</taxon>
        <taxon>Candidatus Methylospira</taxon>
    </lineage>
</organism>
<feature type="signal peptide" evidence="7">
    <location>
        <begin position="1"/>
        <end position="17"/>
    </location>
</feature>
<dbReference type="CDD" id="cd13539">
    <property type="entry name" value="PBP2_AvModA"/>
    <property type="match status" value="1"/>
</dbReference>
<keyword evidence="9" id="KW-1185">Reference proteome</keyword>
<evidence type="ECO:0000256" key="2">
    <source>
        <dbReference type="ARBA" id="ARBA00022505"/>
    </source>
</evidence>
<evidence type="ECO:0000256" key="3">
    <source>
        <dbReference type="ARBA" id="ARBA00022723"/>
    </source>
</evidence>
<dbReference type="GO" id="GO:0046872">
    <property type="term" value="F:metal ion binding"/>
    <property type="evidence" value="ECO:0007669"/>
    <property type="project" value="UniProtKB-KW"/>
</dbReference>
<feature type="binding site" evidence="6">
    <location>
        <position position="164"/>
    </location>
    <ligand>
        <name>molybdate</name>
        <dbReference type="ChEBI" id="CHEBI:36264"/>
    </ligand>
</feature>
<dbReference type="EMBL" id="CP044205">
    <property type="protein sequence ID" value="QFY44898.1"/>
    <property type="molecule type" value="Genomic_DNA"/>
</dbReference>
<dbReference type="Pfam" id="PF13531">
    <property type="entry name" value="SBP_bac_11"/>
    <property type="match status" value="1"/>
</dbReference>
<dbReference type="PANTHER" id="PTHR30632:SF14">
    <property type="entry name" value="TUNGSTATE_MOLYBDATE_CHROMATE-BINDING PROTEIN MODA"/>
    <property type="match status" value="1"/>
</dbReference>
<feature type="chain" id="PRO_5024789969" evidence="7">
    <location>
        <begin position="18"/>
        <end position="249"/>
    </location>
</feature>
<evidence type="ECO:0000256" key="1">
    <source>
        <dbReference type="ARBA" id="ARBA00009175"/>
    </source>
</evidence>
<sequence length="249" mass="26090">MRSLLLLLVLLSTSSMAISEEVQVAVAANFAVPLQKIAADFEKDTGHKAIISSGATGKFYAQIKSGAPFDVLLSADDTTTAKLEGESMTVAGSRFVYAIGKLALWSAKPGVVDDDGRILSTGRFSHLAVANPKTAPYGAAAIETMKNLGVLEKLSPRLVQGENIAQTQQFISTGNAELGFVALSQIQDNGKLANGSVWIVPAGLYSPIRQEAAVLAKGKGKAAVSALMDYLKSDKAKAVIKGFGYDLQG</sequence>
<keyword evidence="4 7" id="KW-0732">Signal</keyword>
<reference evidence="8 9" key="1">
    <citation type="submission" date="2019-09" db="EMBL/GenBank/DDBJ databases">
        <title>Ecophysiology of the spiral-shaped methanotroph Methylospira mobilis as revealed by the complete genome sequence.</title>
        <authorList>
            <person name="Oshkin I.Y."/>
            <person name="Dedysh S.N."/>
            <person name="Miroshnikov K."/>
            <person name="Danilova O.V."/>
            <person name="Hakobyan A."/>
            <person name="Liesack W."/>
        </authorList>
    </citation>
    <scope>NUCLEOTIDE SEQUENCE [LARGE SCALE GENOMIC DNA]</scope>
    <source>
        <strain evidence="8 9">Shm1</strain>
    </source>
</reference>
<evidence type="ECO:0000256" key="7">
    <source>
        <dbReference type="SAM" id="SignalP"/>
    </source>
</evidence>
<evidence type="ECO:0000256" key="5">
    <source>
        <dbReference type="ARBA" id="ARBA00062515"/>
    </source>
</evidence>
<dbReference type="GO" id="GO:0015689">
    <property type="term" value="P:molybdate ion transport"/>
    <property type="evidence" value="ECO:0007669"/>
    <property type="project" value="InterPro"/>
</dbReference>
<dbReference type="PIRSF" id="PIRSF004846">
    <property type="entry name" value="ModA"/>
    <property type="match status" value="1"/>
</dbReference>
<dbReference type="OrthoDB" id="9785015at2"/>
<dbReference type="Proteomes" id="UP000325755">
    <property type="component" value="Chromosome"/>
</dbReference>